<dbReference type="EMBL" id="JBHTJI010000003">
    <property type="protein sequence ID" value="MFD0990695.1"/>
    <property type="molecule type" value="Genomic_DNA"/>
</dbReference>
<accession>A0ABW3JLF4</accession>
<protein>
    <submittedName>
        <fullName evidence="2">SMI1/KNR4 family protein</fullName>
    </submittedName>
</protein>
<dbReference type="Pfam" id="PF09346">
    <property type="entry name" value="SMI1_KNR4"/>
    <property type="match status" value="1"/>
</dbReference>
<dbReference type="RefSeq" id="WP_379926335.1">
    <property type="nucleotide sequence ID" value="NZ_JBHTJI010000003.1"/>
</dbReference>
<comment type="caution">
    <text evidence="2">The sequence shown here is derived from an EMBL/GenBank/DDBJ whole genome shotgun (WGS) entry which is preliminary data.</text>
</comment>
<name>A0ABW3JLF4_9FLAO</name>
<dbReference type="SMART" id="SM00860">
    <property type="entry name" value="SMI1_KNR4"/>
    <property type="match status" value="1"/>
</dbReference>
<reference evidence="3" key="1">
    <citation type="journal article" date="2019" name="Int. J. Syst. Evol. Microbiol.">
        <title>The Global Catalogue of Microorganisms (GCM) 10K type strain sequencing project: providing services to taxonomists for standard genome sequencing and annotation.</title>
        <authorList>
            <consortium name="The Broad Institute Genomics Platform"/>
            <consortium name="The Broad Institute Genome Sequencing Center for Infectious Disease"/>
            <person name="Wu L."/>
            <person name="Ma J."/>
        </authorList>
    </citation>
    <scope>NUCLEOTIDE SEQUENCE [LARGE SCALE GENOMIC DNA]</scope>
    <source>
        <strain evidence="3">CCUG 62414</strain>
    </source>
</reference>
<keyword evidence="3" id="KW-1185">Reference proteome</keyword>
<dbReference type="Proteomes" id="UP001597061">
    <property type="component" value="Unassembled WGS sequence"/>
</dbReference>
<evidence type="ECO:0000259" key="1">
    <source>
        <dbReference type="SMART" id="SM00860"/>
    </source>
</evidence>
<dbReference type="Gene3D" id="3.40.1580.10">
    <property type="entry name" value="SMI1/KNR4-like"/>
    <property type="match status" value="1"/>
</dbReference>
<gene>
    <name evidence="2" type="ORF">ACFQ1R_11355</name>
</gene>
<proteinExistence type="predicted"/>
<feature type="domain" description="Knr4/Smi1-like" evidence="1">
    <location>
        <begin position="18"/>
        <end position="127"/>
    </location>
</feature>
<organism evidence="2 3">
    <name type="scientific">Mariniflexile jejuense</name>
    <dbReference type="NCBI Taxonomy" id="1173582"/>
    <lineage>
        <taxon>Bacteria</taxon>
        <taxon>Pseudomonadati</taxon>
        <taxon>Bacteroidota</taxon>
        <taxon>Flavobacteriia</taxon>
        <taxon>Flavobacteriales</taxon>
        <taxon>Flavobacteriaceae</taxon>
        <taxon>Mariniflexile</taxon>
    </lineage>
</organism>
<evidence type="ECO:0000313" key="2">
    <source>
        <dbReference type="EMBL" id="MFD0990695.1"/>
    </source>
</evidence>
<dbReference type="InterPro" id="IPR037883">
    <property type="entry name" value="Knr4/Smi1-like_sf"/>
</dbReference>
<dbReference type="SUPFAM" id="SSF160631">
    <property type="entry name" value="SMI1/KNR4-like"/>
    <property type="match status" value="1"/>
</dbReference>
<dbReference type="InterPro" id="IPR018958">
    <property type="entry name" value="Knr4/Smi1-like_dom"/>
</dbReference>
<sequence length="136" mass="15908">MLDNIIGEIKQLGIKVNGKSEKEDLIKLTNTLDFDFPNDFKNFYLIANGFSDYIGFERHHIWDINKICEENTAADKLYIKFCDSMLSCPWIGFSRKDRKIYKGYGLENEFDGNAEFIAETFTDFLKLMTNNSEKLY</sequence>
<evidence type="ECO:0000313" key="3">
    <source>
        <dbReference type="Proteomes" id="UP001597061"/>
    </source>
</evidence>